<gene>
    <name evidence="2" type="ORF">Ani05nite_35990</name>
</gene>
<feature type="compositionally biased region" description="Polar residues" evidence="1">
    <location>
        <begin position="97"/>
        <end position="108"/>
    </location>
</feature>
<dbReference type="EMBL" id="BOMQ01000044">
    <property type="protein sequence ID" value="GIE50065.1"/>
    <property type="molecule type" value="Genomic_DNA"/>
</dbReference>
<dbReference type="Gene3D" id="3.90.1570.10">
    <property type="entry name" value="tt1808, chain A"/>
    <property type="match status" value="1"/>
</dbReference>
<dbReference type="InterPro" id="IPR012296">
    <property type="entry name" value="Nuclease_put_TT1808"/>
</dbReference>
<protein>
    <submittedName>
        <fullName evidence="2">Uncharacterized protein</fullName>
    </submittedName>
</protein>
<feature type="compositionally biased region" description="Pro residues" evidence="1">
    <location>
        <begin position="78"/>
        <end position="87"/>
    </location>
</feature>
<reference evidence="2" key="1">
    <citation type="submission" date="2021-01" db="EMBL/GenBank/DDBJ databases">
        <title>Whole genome shotgun sequence of Actinoplanes nipponensis NBRC 14063.</title>
        <authorList>
            <person name="Komaki H."/>
            <person name="Tamura T."/>
        </authorList>
    </citation>
    <scope>NUCLEOTIDE SEQUENCE</scope>
    <source>
        <strain evidence="2">NBRC 14063</strain>
    </source>
</reference>
<evidence type="ECO:0000313" key="3">
    <source>
        <dbReference type="Proteomes" id="UP000647172"/>
    </source>
</evidence>
<keyword evidence="3" id="KW-1185">Reference proteome</keyword>
<evidence type="ECO:0000256" key="1">
    <source>
        <dbReference type="SAM" id="MobiDB-lite"/>
    </source>
</evidence>
<dbReference type="Proteomes" id="UP000647172">
    <property type="component" value="Unassembled WGS sequence"/>
</dbReference>
<comment type="caution">
    <text evidence="2">The sequence shown here is derived from an EMBL/GenBank/DDBJ whole genome shotgun (WGS) entry which is preliminary data.</text>
</comment>
<proteinExistence type="predicted"/>
<dbReference type="RefSeq" id="WP_239130159.1">
    <property type="nucleotide sequence ID" value="NZ_BAAAYJ010000107.1"/>
</dbReference>
<name>A0A919JIP1_9ACTN</name>
<evidence type="ECO:0000313" key="2">
    <source>
        <dbReference type="EMBL" id="GIE50065.1"/>
    </source>
</evidence>
<sequence length="108" mass="11833">MAAAAPYDPSRTFYTPEETLLFVEVVSPESAHRDRTVKLRKYAEAGIANYRDSSPRAAHHNAVHDHARPGRAGAGPPELSPAPPPPDGEPERHYTLKRNSTTSPSFMT</sequence>
<organism evidence="2 3">
    <name type="scientific">Actinoplanes nipponensis</name>
    <dbReference type="NCBI Taxonomy" id="135950"/>
    <lineage>
        <taxon>Bacteria</taxon>
        <taxon>Bacillati</taxon>
        <taxon>Actinomycetota</taxon>
        <taxon>Actinomycetes</taxon>
        <taxon>Micromonosporales</taxon>
        <taxon>Micromonosporaceae</taxon>
        <taxon>Actinoplanes</taxon>
    </lineage>
</organism>
<dbReference type="AlphaFoldDB" id="A0A919JIP1"/>
<accession>A0A919JIP1</accession>
<feature type="region of interest" description="Disordered" evidence="1">
    <location>
        <begin position="50"/>
        <end position="108"/>
    </location>
</feature>